<dbReference type="PANTHER" id="PTHR30483">
    <property type="entry name" value="LEUCINE-SPECIFIC-BINDING PROTEIN"/>
    <property type="match status" value="1"/>
</dbReference>
<evidence type="ECO:0000259" key="4">
    <source>
        <dbReference type="Pfam" id="PF13458"/>
    </source>
</evidence>
<dbReference type="InterPro" id="IPR051010">
    <property type="entry name" value="BCAA_transport"/>
</dbReference>
<feature type="domain" description="Leucine-binding protein" evidence="4">
    <location>
        <begin position="38"/>
        <end position="390"/>
    </location>
</feature>
<dbReference type="InterPro" id="IPR028082">
    <property type="entry name" value="Peripla_BP_I"/>
</dbReference>
<dbReference type="STRING" id="930128.SAMN05192532_10661"/>
<dbReference type="Gene3D" id="3.40.50.2300">
    <property type="match status" value="2"/>
</dbReference>
<name>A0A1I2EKZ6_9BACI</name>
<evidence type="ECO:0000256" key="3">
    <source>
        <dbReference type="SAM" id="SignalP"/>
    </source>
</evidence>
<dbReference type="PROSITE" id="PS51257">
    <property type="entry name" value="PROKAR_LIPOPROTEIN"/>
    <property type="match status" value="1"/>
</dbReference>
<sequence length="425" mass="45982">MKSKAIFLTLFIWAFLIGCSSQQGSDEEASAGEKDGDEIRIGALFPLTGSLALLGNESYDGIKLVADVVNENGGINGKQISLVKADAPDATAAQSEANRLISQEKVPLIMGTYSSGLSIAATQVAERNGTIYVESNAVSDEITERGFENIFRVTESASMQGDAAVSFTNEYLAPDFGVKVDELTAVIMHEESSFGTAVATSIEEKAENLGIELLSIDSYNSETNDLSSTIHKYKELKPDIVFATSYINDAILFIQQSKQLNFKPKAIVTTSGGYALSDFGEALGEDSNGIYVADAPSNPNEEALTEEAIKLKEQFTERWKEEHGTELTGQTWRVINAALVMFTEVLPNAESLDADGIRNALSQVDIPLGELPNGSGVKFNEIDGQPGQNSRAEIVMMQWQNEDLNLVWPGDFATEKADNSLLFSK</sequence>
<dbReference type="AlphaFoldDB" id="A0A1I2EKZ6"/>
<keyword evidence="6" id="KW-1185">Reference proteome</keyword>
<dbReference type="SUPFAM" id="SSF53822">
    <property type="entry name" value="Periplasmic binding protein-like I"/>
    <property type="match status" value="1"/>
</dbReference>
<dbReference type="EMBL" id="FONT01000006">
    <property type="protein sequence ID" value="SFE93108.1"/>
    <property type="molecule type" value="Genomic_DNA"/>
</dbReference>
<organism evidence="5 6">
    <name type="scientific">Alteribacillus iranensis</name>
    <dbReference type="NCBI Taxonomy" id="930128"/>
    <lineage>
        <taxon>Bacteria</taxon>
        <taxon>Bacillati</taxon>
        <taxon>Bacillota</taxon>
        <taxon>Bacilli</taxon>
        <taxon>Bacillales</taxon>
        <taxon>Bacillaceae</taxon>
        <taxon>Alteribacillus</taxon>
    </lineage>
</organism>
<evidence type="ECO:0000256" key="2">
    <source>
        <dbReference type="ARBA" id="ARBA00022729"/>
    </source>
</evidence>
<evidence type="ECO:0000313" key="5">
    <source>
        <dbReference type="EMBL" id="SFE93108.1"/>
    </source>
</evidence>
<feature type="signal peptide" evidence="3">
    <location>
        <begin position="1"/>
        <end position="25"/>
    </location>
</feature>
<proteinExistence type="inferred from homology"/>
<gene>
    <name evidence="5" type="ORF">SAMN05192532_10661</name>
</gene>
<evidence type="ECO:0000256" key="1">
    <source>
        <dbReference type="ARBA" id="ARBA00010062"/>
    </source>
</evidence>
<dbReference type="CDD" id="cd06340">
    <property type="entry name" value="PBP1_ABC_ligand_binding-like"/>
    <property type="match status" value="1"/>
</dbReference>
<dbReference type="Proteomes" id="UP000199516">
    <property type="component" value="Unassembled WGS sequence"/>
</dbReference>
<accession>A0A1I2EKZ6</accession>
<protein>
    <submittedName>
        <fullName evidence="5">Amino acid/amide ABC transporter substrate-binding protein, HAAT family</fullName>
    </submittedName>
</protein>
<comment type="similarity">
    <text evidence="1">Belongs to the leucine-binding protein family.</text>
</comment>
<dbReference type="Pfam" id="PF13458">
    <property type="entry name" value="Peripla_BP_6"/>
    <property type="match status" value="1"/>
</dbReference>
<dbReference type="RefSeq" id="WP_177194820.1">
    <property type="nucleotide sequence ID" value="NZ_FONT01000006.1"/>
</dbReference>
<evidence type="ECO:0000313" key="6">
    <source>
        <dbReference type="Proteomes" id="UP000199516"/>
    </source>
</evidence>
<feature type="chain" id="PRO_5038923972" evidence="3">
    <location>
        <begin position="26"/>
        <end position="425"/>
    </location>
</feature>
<reference evidence="5 6" key="1">
    <citation type="submission" date="2016-10" db="EMBL/GenBank/DDBJ databases">
        <authorList>
            <person name="de Groot N.N."/>
        </authorList>
    </citation>
    <scope>NUCLEOTIDE SEQUENCE [LARGE SCALE GENOMIC DNA]</scope>
    <source>
        <strain evidence="5 6">DSM 23995</strain>
    </source>
</reference>
<keyword evidence="2 3" id="KW-0732">Signal</keyword>
<dbReference type="InterPro" id="IPR028081">
    <property type="entry name" value="Leu-bd"/>
</dbReference>